<organism evidence="3 4">
    <name type="scientific">Phytophthora fragariaefolia</name>
    <dbReference type="NCBI Taxonomy" id="1490495"/>
    <lineage>
        <taxon>Eukaryota</taxon>
        <taxon>Sar</taxon>
        <taxon>Stramenopiles</taxon>
        <taxon>Oomycota</taxon>
        <taxon>Peronosporomycetes</taxon>
        <taxon>Peronosporales</taxon>
        <taxon>Peronosporaceae</taxon>
        <taxon>Phytophthora</taxon>
    </lineage>
</organism>
<dbReference type="EMBL" id="BSXT01004404">
    <property type="protein sequence ID" value="GMF57757.1"/>
    <property type="molecule type" value="Genomic_DNA"/>
</dbReference>
<evidence type="ECO:0000313" key="3">
    <source>
        <dbReference type="EMBL" id="GMF57757.1"/>
    </source>
</evidence>
<accession>A0A9W7D3U7</accession>
<comment type="caution">
    <text evidence="3">The sequence shown here is derived from an EMBL/GenBank/DDBJ whole genome shotgun (WGS) entry which is preliminary data.</text>
</comment>
<dbReference type="Proteomes" id="UP001165121">
    <property type="component" value="Unassembled WGS sequence"/>
</dbReference>
<keyword evidence="4" id="KW-1185">Reference proteome</keyword>
<feature type="compositionally biased region" description="Basic and acidic residues" evidence="2">
    <location>
        <begin position="264"/>
        <end position="276"/>
    </location>
</feature>
<proteinExistence type="predicted"/>
<feature type="coiled-coil region" evidence="1">
    <location>
        <begin position="127"/>
        <end position="161"/>
    </location>
</feature>
<sequence length="373" mass="41114">MTVVRIWIQPAYTGIQGSNLPLNELEYYNGNYVSPAQLRSAINEMGGSDCLVVSHSTYMNEKQRWTPVACHFRRDCPLLKPTAAQAAFQHGTQNSPTISTSDTLSTTSGPVVKAAELMVGRLIDSRLTTVRTALEDMTRQCEAAEQRCQVLEQNLVALDDTWDGRMSRVVELTLAKLQVVVPSTGQAVLPPAHTHATPEHDETMGDGFQSVDHMTFASHQTGASTISDRLATIPAEAAQMRRDMVEEVSPSRGFTGDSDESGIDDQRCAEPEEPVKRKERGGRFHRRWRPTRCSFPSTSAPNRSAILISILERERYSGDYIGDNITPTDEPGSDIRICTVNINKSLQRKMEDELAGWIIANGIDIAVVSDPGI</sequence>
<name>A0A9W7D3U7_9STRA</name>
<gene>
    <name evidence="3" type="ORF">Pfra01_002471600</name>
</gene>
<evidence type="ECO:0000313" key="4">
    <source>
        <dbReference type="Proteomes" id="UP001165121"/>
    </source>
</evidence>
<dbReference type="AlphaFoldDB" id="A0A9W7D3U7"/>
<evidence type="ECO:0000256" key="1">
    <source>
        <dbReference type="SAM" id="Coils"/>
    </source>
</evidence>
<evidence type="ECO:0000256" key="2">
    <source>
        <dbReference type="SAM" id="MobiDB-lite"/>
    </source>
</evidence>
<dbReference type="OrthoDB" id="142960at2759"/>
<reference evidence="3" key="1">
    <citation type="submission" date="2023-04" db="EMBL/GenBank/DDBJ databases">
        <title>Phytophthora fragariaefolia NBRC 109709.</title>
        <authorList>
            <person name="Ichikawa N."/>
            <person name="Sato H."/>
            <person name="Tonouchi N."/>
        </authorList>
    </citation>
    <scope>NUCLEOTIDE SEQUENCE</scope>
    <source>
        <strain evidence="3">NBRC 109709</strain>
    </source>
</reference>
<protein>
    <submittedName>
        <fullName evidence="3">Unnamed protein product</fullName>
    </submittedName>
</protein>
<feature type="region of interest" description="Disordered" evidence="2">
    <location>
        <begin position="249"/>
        <end position="282"/>
    </location>
</feature>
<keyword evidence="1" id="KW-0175">Coiled coil</keyword>